<dbReference type="KEGG" id="crz:D1345_07185"/>
<dbReference type="PANTHER" id="PTHR35891">
    <property type="entry name" value="THIOL:DISULFIDE INTERCHANGE PROTEIN DSBA"/>
    <property type="match status" value="1"/>
</dbReference>
<comment type="subcellular location">
    <subcellularLocation>
        <location evidence="5">Periplasm</location>
    </subcellularLocation>
</comment>
<feature type="chain" id="PRO_5041969955" description="Thiol:disulfide interchange protein" evidence="7">
    <location>
        <begin position="20"/>
        <end position="208"/>
    </location>
</feature>
<dbReference type="EMBL" id="CP031968">
    <property type="protein sequence ID" value="AXT45974.1"/>
    <property type="molecule type" value="Genomic_DNA"/>
</dbReference>
<dbReference type="Pfam" id="PF01323">
    <property type="entry name" value="DSBA"/>
    <property type="match status" value="1"/>
</dbReference>
<evidence type="ECO:0000256" key="4">
    <source>
        <dbReference type="ARBA" id="ARBA00023284"/>
    </source>
</evidence>
<dbReference type="CDD" id="cd03019">
    <property type="entry name" value="DsbA_DsbA"/>
    <property type="match status" value="1"/>
</dbReference>
<dbReference type="InterPro" id="IPR001853">
    <property type="entry name" value="DSBA-like_thioredoxin_dom"/>
</dbReference>
<dbReference type="InterPro" id="IPR023205">
    <property type="entry name" value="DsbA/DsbL"/>
</dbReference>
<dbReference type="RefSeq" id="WP_081575680.1">
    <property type="nucleotide sequence ID" value="NZ_CP031968.1"/>
</dbReference>
<keyword evidence="10" id="KW-1185">Reference proteome</keyword>
<dbReference type="GeneID" id="58559299"/>
<feature type="domain" description="DSBA-like thioredoxin" evidence="8">
    <location>
        <begin position="89"/>
        <end position="188"/>
    </location>
</feature>
<evidence type="ECO:0000259" key="8">
    <source>
        <dbReference type="Pfam" id="PF01323"/>
    </source>
</evidence>
<evidence type="ECO:0000256" key="1">
    <source>
        <dbReference type="ARBA" id="ARBA00005791"/>
    </source>
</evidence>
<feature type="signal peptide" evidence="7">
    <location>
        <begin position="1"/>
        <end position="19"/>
    </location>
</feature>
<comment type="similarity">
    <text evidence="1">Belongs to the thioredoxin family. DsbA subfamily.</text>
</comment>
<evidence type="ECO:0000256" key="2">
    <source>
        <dbReference type="ARBA" id="ARBA00022729"/>
    </source>
</evidence>
<dbReference type="Gene3D" id="3.40.30.10">
    <property type="entry name" value="Glutaredoxin"/>
    <property type="match status" value="1"/>
</dbReference>
<organism evidence="9 10">
    <name type="scientific">Chromobacterium rhizoryzae</name>
    <dbReference type="NCBI Taxonomy" id="1778675"/>
    <lineage>
        <taxon>Bacteria</taxon>
        <taxon>Pseudomonadati</taxon>
        <taxon>Pseudomonadota</taxon>
        <taxon>Betaproteobacteria</taxon>
        <taxon>Neisseriales</taxon>
        <taxon>Chromobacteriaceae</taxon>
        <taxon>Chromobacterium</taxon>
    </lineage>
</organism>
<sequence length="208" mass="23169">MRALLLLCWFVLALGAAQAQIVVGKDYLVLPKPHPVSSGDQIEVAEFFSYPCRHCYSQDAAISAWLKTQPADVRVVRKHVVWGKPMEGYARVFATLNVSGLSDRLHGAAFRAVQHDKVDLSKEAEFEKWLRRQPGVDVAKTMAVYRSFAVKAQVEAIAQFTKDYRIFSTPMLVVDGKYAIAAAPPERTREVLDVLVAKARVQRVAGQV</sequence>
<dbReference type="PIRSF" id="PIRSF001488">
    <property type="entry name" value="Tdi_protein"/>
    <property type="match status" value="1"/>
</dbReference>
<dbReference type="InterPro" id="IPR050824">
    <property type="entry name" value="Thiol_disulfide_DsbA"/>
</dbReference>
<dbReference type="Proteomes" id="UP000259465">
    <property type="component" value="Chromosome"/>
</dbReference>
<evidence type="ECO:0000256" key="6">
    <source>
        <dbReference type="PIRSR" id="PIRSR001488-1"/>
    </source>
</evidence>
<dbReference type="SUPFAM" id="SSF52833">
    <property type="entry name" value="Thioredoxin-like"/>
    <property type="match status" value="1"/>
</dbReference>
<evidence type="ECO:0000313" key="9">
    <source>
        <dbReference type="EMBL" id="AXT45974.1"/>
    </source>
</evidence>
<dbReference type="AlphaFoldDB" id="A0AAD0RQ38"/>
<keyword evidence="4" id="KW-0676">Redox-active center</keyword>
<proteinExistence type="inferred from homology"/>
<accession>A0AAD0RQ38</accession>
<evidence type="ECO:0000256" key="5">
    <source>
        <dbReference type="PIRNR" id="PIRNR001488"/>
    </source>
</evidence>
<keyword evidence="2 7" id="KW-0732">Signal</keyword>
<evidence type="ECO:0000256" key="7">
    <source>
        <dbReference type="SAM" id="SignalP"/>
    </source>
</evidence>
<keyword evidence="5" id="KW-0574">Periplasm</keyword>
<reference evidence="9 10" key="1">
    <citation type="submission" date="2018-08" db="EMBL/GenBank/DDBJ databases">
        <title>Complete genome sequence of JP2-74.</title>
        <authorList>
            <person name="Wu L."/>
        </authorList>
    </citation>
    <scope>NUCLEOTIDE SEQUENCE [LARGE SCALE GENOMIC DNA]</scope>
    <source>
        <strain evidence="9 10">JP2-74</strain>
    </source>
</reference>
<protein>
    <recommendedName>
        <fullName evidence="5">Thiol:disulfide interchange protein</fullName>
    </recommendedName>
</protein>
<evidence type="ECO:0000313" key="10">
    <source>
        <dbReference type="Proteomes" id="UP000259465"/>
    </source>
</evidence>
<evidence type="ECO:0000256" key="3">
    <source>
        <dbReference type="ARBA" id="ARBA00023157"/>
    </source>
</evidence>
<dbReference type="PANTHER" id="PTHR35891:SF3">
    <property type="entry name" value="THIOL:DISULFIDE INTERCHANGE PROTEIN DSBL"/>
    <property type="match status" value="1"/>
</dbReference>
<gene>
    <name evidence="9" type="ORF">D1345_07185</name>
</gene>
<dbReference type="InterPro" id="IPR036249">
    <property type="entry name" value="Thioredoxin-like_sf"/>
</dbReference>
<dbReference type="GO" id="GO:0016491">
    <property type="term" value="F:oxidoreductase activity"/>
    <property type="evidence" value="ECO:0007669"/>
    <property type="project" value="InterPro"/>
</dbReference>
<feature type="disulfide bond" description="Redox-active" evidence="6">
    <location>
        <begin position="52"/>
        <end position="55"/>
    </location>
</feature>
<dbReference type="GO" id="GO:0042597">
    <property type="term" value="C:periplasmic space"/>
    <property type="evidence" value="ECO:0007669"/>
    <property type="project" value="UniProtKB-SubCell"/>
</dbReference>
<keyword evidence="3 5" id="KW-1015">Disulfide bond</keyword>
<name>A0AAD0RQ38_9NEIS</name>